<dbReference type="Pfam" id="PF02810">
    <property type="entry name" value="SEC-C"/>
    <property type="match status" value="1"/>
</dbReference>
<evidence type="ECO:0000313" key="1">
    <source>
        <dbReference type="EMBL" id="PWK41916.1"/>
    </source>
</evidence>
<dbReference type="Proteomes" id="UP000245790">
    <property type="component" value="Unassembled WGS sequence"/>
</dbReference>
<evidence type="ECO:0000313" key="2">
    <source>
        <dbReference type="Proteomes" id="UP000245790"/>
    </source>
</evidence>
<proteinExistence type="predicted"/>
<dbReference type="AlphaFoldDB" id="A0A316FR84"/>
<dbReference type="Pfam" id="PF03695">
    <property type="entry name" value="UPF0149"/>
    <property type="match status" value="1"/>
</dbReference>
<protein>
    <recommendedName>
        <fullName evidence="3">YecA family protein</fullName>
    </recommendedName>
</protein>
<dbReference type="InterPro" id="IPR004027">
    <property type="entry name" value="SEC_C_motif"/>
</dbReference>
<dbReference type="SUPFAM" id="SSF103642">
    <property type="entry name" value="Sec-C motif"/>
    <property type="match status" value="1"/>
</dbReference>
<dbReference type="NCBIfam" id="TIGR02292">
    <property type="entry name" value="ygfB_yecA"/>
    <property type="match status" value="1"/>
</dbReference>
<dbReference type="InterPro" id="IPR036255">
    <property type="entry name" value="YgfB-like_sf"/>
</dbReference>
<sequence length="222" mass="25406">MKIITPLNSEEIDRLEAQLKAYDGLDMSTLDGFFTAITSAPEVSSPDQWLPIVFQSTQWRDKRFDDFETLYALLIRHLNGIESILSRDAEKFEPLFLERDLHDSVDIIVDNWCRGYMKGVALVAAPWKDEYQTLEAWLSPILMFSGSAGASLREKSSREQILQWKAQVAPSARAIFNFWYDARPKYQPTVTQPFVRHTPKPSRNDQCVCGSGKKFKHCCGAH</sequence>
<dbReference type="OrthoDB" id="570299at2"/>
<evidence type="ECO:0008006" key="3">
    <source>
        <dbReference type="Google" id="ProtNLM"/>
    </source>
</evidence>
<dbReference type="EMBL" id="QGGU01000020">
    <property type="protein sequence ID" value="PWK41916.1"/>
    <property type="molecule type" value="Genomic_DNA"/>
</dbReference>
<dbReference type="SUPFAM" id="SSF101327">
    <property type="entry name" value="YgfB-like"/>
    <property type="match status" value="1"/>
</dbReference>
<reference evidence="1 2" key="1">
    <citation type="submission" date="2018-05" db="EMBL/GenBank/DDBJ databases">
        <title>Genomic Encyclopedia of Type Strains, Phase IV (KMG-IV): sequencing the most valuable type-strain genomes for metagenomic binning, comparative biology and taxonomic classification.</title>
        <authorList>
            <person name="Goeker M."/>
        </authorList>
    </citation>
    <scope>NUCLEOTIDE SEQUENCE [LARGE SCALE GENOMIC DNA]</scope>
    <source>
        <strain evidence="1 2">DSM 25350</strain>
    </source>
</reference>
<name>A0A316FR84_9GAMM</name>
<dbReference type="RefSeq" id="WP_109765163.1">
    <property type="nucleotide sequence ID" value="NZ_QGGU01000020.1"/>
</dbReference>
<accession>A0A316FR84</accession>
<gene>
    <name evidence="1" type="ORF">C8D97_12014</name>
</gene>
<comment type="caution">
    <text evidence="1">The sequence shown here is derived from an EMBL/GenBank/DDBJ whole genome shotgun (WGS) entry which is preliminary data.</text>
</comment>
<keyword evidence="2" id="KW-1185">Reference proteome</keyword>
<dbReference type="InterPro" id="IPR011978">
    <property type="entry name" value="YgfB-like"/>
</dbReference>
<dbReference type="Gene3D" id="3.10.450.50">
    <property type="match status" value="1"/>
</dbReference>
<organism evidence="1 2">
    <name type="scientific">Pleionea mediterranea</name>
    <dbReference type="NCBI Taxonomy" id="523701"/>
    <lineage>
        <taxon>Bacteria</taxon>
        <taxon>Pseudomonadati</taxon>
        <taxon>Pseudomonadota</taxon>
        <taxon>Gammaproteobacteria</taxon>
        <taxon>Oceanospirillales</taxon>
        <taxon>Pleioneaceae</taxon>
        <taxon>Pleionea</taxon>
    </lineage>
</organism>